<keyword evidence="5 6" id="KW-0472">Membrane</keyword>
<evidence type="ECO:0000256" key="2">
    <source>
        <dbReference type="ARBA" id="ARBA00022448"/>
    </source>
</evidence>
<dbReference type="EMBL" id="MF782455">
    <property type="protein sequence ID" value="ATZ80279.1"/>
    <property type="molecule type" value="Genomic_DNA"/>
</dbReference>
<accession>A0A2H4UTW6</accession>
<dbReference type="GO" id="GO:0016020">
    <property type="term" value="C:membrane"/>
    <property type="evidence" value="ECO:0007669"/>
    <property type="project" value="UniProtKB-SubCell"/>
</dbReference>
<feature type="transmembrane region" description="Helical" evidence="6">
    <location>
        <begin position="39"/>
        <end position="59"/>
    </location>
</feature>
<feature type="transmembrane region" description="Helical" evidence="6">
    <location>
        <begin position="163"/>
        <end position="184"/>
    </location>
</feature>
<evidence type="ECO:0000256" key="3">
    <source>
        <dbReference type="ARBA" id="ARBA00022692"/>
    </source>
</evidence>
<keyword evidence="4 6" id="KW-1133">Transmembrane helix</keyword>
<evidence type="ECO:0000256" key="6">
    <source>
        <dbReference type="SAM" id="Phobius"/>
    </source>
</evidence>
<evidence type="ECO:0000313" key="7">
    <source>
        <dbReference type="EMBL" id="ATZ80279.1"/>
    </source>
</evidence>
<evidence type="ECO:0000256" key="4">
    <source>
        <dbReference type="ARBA" id="ARBA00022989"/>
    </source>
</evidence>
<proteinExistence type="predicted"/>
<feature type="transmembrane region" description="Helical" evidence="6">
    <location>
        <begin position="7"/>
        <end position="27"/>
    </location>
</feature>
<protein>
    <submittedName>
        <fullName evidence="7">Uncharacterized protein</fullName>
    </submittedName>
</protein>
<feature type="transmembrane region" description="Helical" evidence="6">
    <location>
        <begin position="283"/>
        <end position="304"/>
    </location>
</feature>
<feature type="transmembrane region" description="Helical" evidence="6">
    <location>
        <begin position="138"/>
        <end position="157"/>
    </location>
</feature>
<dbReference type="PANTHER" id="PTHR31326">
    <property type="entry name" value="PROTEIN CLT2, CHLOROPLASTIC"/>
    <property type="match status" value="1"/>
</dbReference>
<comment type="subcellular location">
    <subcellularLocation>
        <location evidence="1">Membrane</location>
        <topology evidence="1">Multi-pass membrane protein</topology>
    </subcellularLocation>
</comment>
<feature type="transmembrane region" description="Helical" evidence="6">
    <location>
        <begin position="196"/>
        <end position="220"/>
    </location>
</feature>
<feature type="transmembrane region" description="Helical" evidence="6">
    <location>
        <begin position="71"/>
        <end position="93"/>
    </location>
</feature>
<evidence type="ECO:0000256" key="1">
    <source>
        <dbReference type="ARBA" id="ARBA00004141"/>
    </source>
</evidence>
<evidence type="ECO:0000256" key="5">
    <source>
        <dbReference type="ARBA" id="ARBA00023136"/>
    </source>
</evidence>
<organism evidence="7">
    <name type="scientific">Bodo saltans virus</name>
    <dbReference type="NCBI Taxonomy" id="2024608"/>
    <lineage>
        <taxon>Viruses</taxon>
        <taxon>Varidnaviria</taxon>
        <taxon>Bamfordvirae</taxon>
        <taxon>Nucleocytoviricota</taxon>
        <taxon>Megaviricetes</taxon>
        <taxon>Imitervirales</taxon>
        <taxon>Mimiviridae</taxon>
        <taxon>Klosneuvirinae</taxon>
        <taxon>Theiavirus</taxon>
        <taxon>Theiavirus salishense</taxon>
    </lineage>
</organism>
<name>A0A2H4UTW6_9VIRU</name>
<feature type="transmembrane region" description="Helical" evidence="6">
    <location>
        <begin position="310"/>
        <end position="328"/>
    </location>
</feature>
<keyword evidence="3 6" id="KW-0812">Transmembrane</keyword>
<feature type="transmembrane region" description="Helical" evidence="6">
    <location>
        <begin position="99"/>
        <end position="117"/>
    </location>
</feature>
<sequence length="349" mass="40690">MHNIYLIVYIISQIITGILFRIITVIYGDAHAFFQTQFMNLFFIIFGFMILLPLQYNYITKEYRKWEYHKTYFITSIFDSLSSYLLSITGMYVSGDYQIILHVLTFILSIFVTPIIFRKKYEQIKYCFKYNNDIIAKYIIGILLLFAGIYICLQTELQHNNNVVLINIIIFGFAQIATVPASLMKEEFLNKKDTSIIHLTVWNSVYIFLLTNLFLPLQIISFLGNIPPSMLIEKGIYDGINCFMGTTPQCKNANYILIIYSFFIFVEYMLVNLFNRESTSYMYGINIVVIPLTIFCFGLPILGTGIYQPLSGYIICSIIFVIMGIKYFESSERELNNIDVDILREYTEV</sequence>
<keyword evidence="8" id="KW-1185">Reference proteome</keyword>
<reference evidence="7" key="1">
    <citation type="journal article" date="2017" name="Elife">
        <title>The kinetoplastid-infecting Bodo saltans virus (BsV), a window into the most abundant giant viruses in the sea.</title>
        <authorList>
            <person name="Deeg C.M."/>
            <person name="Chow C.-E.T."/>
            <person name="Suttle C.A."/>
        </authorList>
    </citation>
    <scope>NUCLEOTIDE SEQUENCE</scope>
    <source>
        <strain evidence="7">NG1</strain>
    </source>
</reference>
<dbReference type="Proteomes" id="UP000240325">
    <property type="component" value="Segment"/>
</dbReference>
<dbReference type="PANTHER" id="PTHR31326:SF1">
    <property type="entry name" value="PROTEIN CLT2, CHLOROPLASTIC"/>
    <property type="match status" value="1"/>
</dbReference>
<gene>
    <name evidence="7" type="ORF">BMW23_0221</name>
</gene>
<feature type="transmembrane region" description="Helical" evidence="6">
    <location>
        <begin position="253"/>
        <end position="271"/>
    </location>
</feature>
<dbReference type="InterPro" id="IPR013936">
    <property type="entry name" value="CRT-like"/>
</dbReference>
<evidence type="ECO:0000313" key="8">
    <source>
        <dbReference type="Proteomes" id="UP000240325"/>
    </source>
</evidence>
<keyword evidence="2" id="KW-0813">Transport</keyword>
<dbReference type="Pfam" id="PF08627">
    <property type="entry name" value="CRT-like"/>
    <property type="match status" value="1"/>
</dbReference>